<protein>
    <submittedName>
        <fullName evidence="1">Uncharacterized protein</fullName>
    </submittedName>
</protein>
<keyword evidence="2" id="KW-1185">Reference proteome</keyword>
<reference evidence="1 2" key="1">
    <citation type="submission" date="2018-11" db="EMBL/GenBank/DDBJ databases">
        <title>Novel bacteria species description.</title>
        <authorList>
            <person name="Han J.-H."/>
        </authorList>
    </citation>
    <scope>NUCLEOTIDE SEQUENCE [LARGE SCALE GENOMIC DNA]</scope>
    <source>
        <strain evidence="1 2">KCTC23259</strain>
    </source>
</reference>
<sequence length="120" mass="12783">MELKIYKEISAIPTPYTPNAIYVVRVGTGFSLFVSDATGAAVFELNSKETFETVSKNLRGIDIVASTANSMTYANGVVKTITRPSANTIVVTLAGTTPAGIELVKTVTTYADKLPTIIYS</sequence>
<evidence type="ECO:0000313" key="2">
    <source>
        <dbReference type="Proteomes" id="UP001204144"/>
    </source>
</evidence>
<proteinExistence type="predicted"/>
<dbReference type="RefSeq" id="WP_255038845.1">
    <property type="nucleotide sequence ID" value="NZ_RJUF01000180.1"/>
</dbReference>
<gene>
    <name evidence="1" type="ORF">EGI31_19645</name>
</gene>
<name>A0AAE3H4P4_9BACT</name>
<dbReference type="AlphaFoldDB" id="A0AAE3H4P4"/>
<comment type="caution">
    <text evidence="1">The sequence shown here is derived from an EMBL/GenBank/DDBJ whole genome shotgun (WGS) entry which is preliminary data.</text>
</comment>
<dbReference type="Proteomes" id="UP001204144">
    <property type="component" value="Unassembled WGS sequence"/>
</dbReference>
<dbReference type="EMBL" id="RJUF01000180">
    <property type="protein sequence ID" value="MCP9765154.1"/>
    <property type="molecule type" value="Genomic_DNA"/>
</dbReference>
<organism evidence="1 2">
    <name type="scientific">Lacihabitans soyangensis</name>
    <dbReference type="NCBI Taxonomy" id="869394"/>
    <lineage>
        <taxon>Bacteria</taxon>
        <taxon>Pseudomonadati</taxon>
        <taxon>Bacteroidota</taxon>
        <taxon>Cytophagia</taxon>
        <taxon>Cytophagales</taxon>
        <taxon>Leadbetterellaceae</taxon>
        <taxon>Lacihabitans</taxon>
    </lineage>
</organism>
<accession>A0AAE3H4P4</accession>
<evidence type="ECO:0000313" key="1">
    <source>
        <dbReference type="EMBL" id="MCP9765154.1"/>
    </source>
</evidence>